<accession>A0A5D4JQ15</accession>
<dbReference type="SUPFAM" id="SSF56436">
    <property type="entry name" value="C-type lectin-like"/>
    <property type="match status" value="1"/>
</dbReference>
<keyword evidence="3" id="KW-1185">Reference proteome</keyword>
<dbReference type="InterPro" id="IPR051043">
    <property type="entry name" value="Sulfatase_Mod_Factor_Kinase"/>
</dbReference>
<dbReference type="InterPro" id="IPR042095">
    <property type="entry name" value="SUMF_sf"/>
</dbReference>
<dbReference type="GO" id="GO:0120147">
    <property type="term" value="F:formylglycine-generating oxidase activity"/>
    <property type="evidence" value="ECO:0007669"/>
    <property type="project" value="TreeGrafter"/>
</dbReference>
<dbReference type="Pfam" id="PF03781">
    <property type="entry name" value="FGE-sulfatase"/>
    <property type="match status" value="1"/>
</dbReference>
<protein>
    <submittedName>
        <fullName evidence="2">Formylglycine-generating enzyme family protein</fullName>
    </submittedName>
</protein>
<dbReference type="PANTHER" id="PTHR23150:SF19">
    <property type="entry name" value="FORMYLGLYCINE-GENERATING ENZYME"/>
    <property type="match status" value="1"/>
</dbReference>
<name>A0A5D4JQ15_9ACTN</name>
<dbReference type="PANTHER" id="PTHR23150">
    <property type="entry name" value="SULFATASE MODIFYING FACTOR 1, 2"/>
    <property type="match status" value="1"/>
</dbReference>
<proteinExistence type="predicted"/>
<gene>
    <name evidence="2" type="ORF">FY004_01785</name>
</gene>
<feature type="domain" description="Sulfatase-modifying factor enzyme-like" evidence="1">
    <location>
        <begin position="124"/>
        <end position="302"/>
    </location>
</feature>
<evidence type="ECO:0000313" key="3">
    <source>
        <dbReference type="Proteomes" id="UP000323242"/>
    </source>
</evidence>
<dbReference type="InterPro" id="IPR005532">
    <property type="entry name" value="SUMF_dom"/>
</dbReference>
<dbReference type="AlphaFoldDB" id="A0A5D4JQ15"/>
<evidence type="ECO:0000313" key="2">
    <source>
        <dbReference type="EMBL" id="TYR66310.1"/>
    </source>
</evidence>
<evidence type="ECO:0000259" key="1">
    <source>
        <dbReference type="Pfam" id="PF03781"/>
    </source>
</evidence>
<dbReference type="RefSeq" id="WP_099128774.1">
    <property type="nucleotide sequence ID" value="NZ_VSZQ01000005.1"/>
</dbReference>
<organism evidence="2 3">
    <name type="scientific">Streptomyces parvus</name>
    <dbReference type="NCBI Taxonomy" id="66428"/>
    <lineage>
        <taxon>Bacteria</taxon>
        <taxon>Bacillati</taxon>
        <taxon>Actinomycetota</taxon>
        <taxon>Actinomycetes</taxon>
        <taxon>Kitasatosporales</taxon>
        <taxon>Streptomycetaceae</taxon>
        <taxon>Streptomyces</taxon>
    </lineage>
</organism>
<comment type="caution">
    <text evidence="2">The sequence shown here is derived from an EMBL/GenBank/DDBJ whole genome shotgun (WGS) entry which is preliminary data.</text>
</comment>
<reference evidence="2 3" key="1">
    <citation type="submission" date="2019-08" db="EMBL/GenBank/DDBJ databases">
        <title>Draft genome for granaticin producer strain Streptomyces parvus C05.</title>
        <authorList>
            <person name="Gonzalez-Pimentel J.L."/>
        </authorList>
    </citation>
    <scope>NUCLEOTIDE SEQUENCE [LARGE SCALE GENOMIC DNA]</scope>
    <source>
        <strain evidence="2 3">C05</strain>
    </source>
</reference>
<dbReference type="InterPro" id="IPR016187">
    <property type="entry name" value="CTDL_fold"/>
</dbReference>
<dbReference type="Proteomes" id="UP000323242">
    <property type="component" value="Unassembled WGS sequence"/>
</dbReference>
<dbReference type="Gene3D" id="3.90.1580.10">
    <property type="entry name" value="paralog of FGE (formylglycine-generating enzyme)"/>
    <property type="match status" value="1"/>
</dbReference>
<dbReference type="EMBL" id="VSZQ01000005">
    <property type="protein sequence ID" value="TYR66310.1"/>
    <property type="molecule type" value="Genomic_DNA"/>
</dbReference>
<sequence>MAGVLRWTGREAELLRIAMRSKQRDFADQVGVNPRQIPRWKSRGETIELELDNQAALDTLLAQAPPDVQQRFAELMTERAAVEHDQRAEELLRRDPTTRRHPVDGKVMALVEEGIYLSGPGNRSVWLEPFLMDVYPTTNEDYAKFVLATGHRPPQHWPDGRCPVTRATHPVVWVTWHDATAYARWAGKSLPSAQQWEKAARGPRGRIFPWGNEPTAAKANTAESGIDATTPVSRYQSGASPFGVFDLCGNVWEWCSTAEEPGNGRYHLKGSAFTSSIARAAPSLLNTAAESMKDNDTGFRCVENHQ</sequence>